<evidence type="ECO:0000256" key="16">
    <source>
        <dbReference type="ARBA" id="ARBA00022857"/>
    </source>
</evidence>
<comment type="similarity">
    <text evidence="8">In the N-terminal section; belongs to the aspartokinase family.</text>
</comment>
<evidence type="ECO:0000256" key="21">
    <source>
        <dbReference type="ARBA" id="ARBA00023167"/>
    </source>
</evidence>
<keyword evidence="14" id="KW-0418">Kinase</keyword>
<feature type="domain" description="ACT" evidence="28">
    <location>
        <begin position="171"/>
        <end position="248"/>
    </location>
</feature>
<dbReference type="GO" id="GO:0009089">
    <property type="term" value="P:lysine biosynthetic process via diaminopimelate"/>
    <property type="evidence" value="ECO:0007669"/>
    <property type="project" value="UniProtKB-UniPathway"/>
</dbReference>
<name>A0A7S3FBZ0_9VIRI</name>
<dbReference type="GO" id="GO:0050661">
    <property type="term" value="F:NADP binding"/>
    <property type="evidence" value="ECO:0007669"/>
    <property type="project" value="InterPro"/>
</dbReference>
<evidence type="ECO:0000256" key="10">
    <source>
        <dbReference type="ARBA" id="ARBA00022679"/>
    </source>
</evidence>
<gene>
    <name evidence="29" type="ORF">PSIN1315_LOCUS6278</name>
</gene>
<keyword evidence="20" id="KW-0457">Lysine biosynthesis</keyword>
<evidence type="ECO:0000256" key="9">
    <source>
        <dbReference type="ARBA" id="ARBA00022605"/>
    </source>
</evidence>
<evidence type="ECO:0000256" key="7">
    <source>
        <dbReference type="ARBA" id="ARBA00007952"/>
    </source>
</evidence>
<dbReference type="InterPro" id="IPR011147">
    <property type="entry name" value="Bifunc_Aspkin/hSer_DH"/>
</dbReference>
<dbReference type="Gene3D" id="3.40.50.720">
    <property type="entry name" value="NAD(P)-binding Rossmann-like Domain"/>
    <property type="match status" value="1"/>
</dbReference>
<evidence type="ECO:0000256" key="26">
    <source>
        <dbReference type="RuleBase" id="RU000579"/>
    </source>
</evidence>
<feature type="domain" description="ACT" evidence="28">
    <location>
        <begin position="90"/>
        <end position="165"/>
    </location>
</feature>
<dbReference type="InterPro" id="IPR054352">
    <property type="entry name" value="ACT_Aspartokinase"/>
</dbReference>
<dbReference type="InterPro" id="IPR036393">
    <property type="entry name" value="AceGlu_kinase-like_sf"/>
</dbReference>
<evidence type="ECO:0000256" key="8">
    <source>
        <dbReference type="ARBA" id="ARBA00010046"/>
    </source>
</evidence>
<evidence type="ECO:0000256" key="11">
    <source>
        <dbReference type="ARBA" id="ARBA00022697"/>
    </source>
</evidence>
<evidence type="ECO:0000256" key="14">
    <source>
        <dbReference type="ARBA" id="ARBA00022777"/>
    </source>
</evidence>
<comment type="pathway">
    <text evidence="5 26">Amino-acid biosynthesis; L-methionine biosynthesis via de novo pathway; L-homoserine from L-aspartate: step 3/3.</text>
</comment>
<keyword evidence="13" id="KW-0547">Nucleotide-binding</keyword>
<dbReference type="GO" id="GO:0004072">
    <property type="term" value="F:aspartate kinase activity"/>
    <property type="evidence" value="ECO:0007669"/>
    <property type="project" value="UniProtKB-EC"/>
</dbReference>
<evidence type="ECO:0000256" key="25">
    <source>
        <dbReference type="ARBA" id="ARBA00048841"/>
    </source>
</evidence>
<dbReference type="Pfam" id="PF00742">
    <property type="entry name" value="Homoserine_dh"/>
    <property type="match status" value="1"/>
</dbReference>
<dbReference type="GO" id="GO:0009088">
    <property type="term" value="P:threonine biosynthetic process"/>
    <property type="evidence" value="ECO:0007669"/>
    <property type="project" value="UniProtKB-UniPathway"/>
</dbReference>
<dbReference type="InterPro" id="IPR019811">
    <property type="entry name" value="HDH_CS"/>
</dbReference>
<dbReference type="InterPro" id="IPR001342">
    <property type="entry name" value="HDH_cat"/>
</dbReference>
<evidence type="ECO:0000256" key="23">
    <source>
        <dbReference type="ARBA" id="ARBA00044938"/>
    </source>
</evidence>
<sequence>MVTDAVVLTSMSYQEAWEMSYFGANVLHPRTTQPAMQYNTPIKIRNFFNLDATGTTICSDGVMEGPAVRTIGKQFVKGFATIDDVSMINVEGTGMVGVPGMASAIFTSVRDAGVNVIMISQASSEHSVCFAVKSADATAARDAVEQTMERMIHGGIVRGVEVLPRCAILAAVGGGMANERGVAATMFTALAKANINITAIAQGASENNITVVVDGDDTTRALRAVHSRFYLSDTPLAVGIVGPGLVGKTLLAQLNDMSSKLEEEYSIDLRVLGIANSRQMITDDTGIDLNTWEETFENKSSEYSPEGFTSHILSPYIPNRVIIDCTASGVVAEQYEAWLKAGIHVITPNKKANSGELGYYQALRAIQRESYTHYFYEATVGAGLPILSTLKGLLETGDRVKQIEGVFSGTLSYIFNSFDSSQKFSDVVVEAKALGYTEPDPRDDLDGMDVARKVCILARECGMTFEDAGSIEKMSLVPDELQSVDSIDKFMTELPKYDDRIAKQAEEAAAAGKVLRFVGVVDVENGKGSVELRQYDKNHPFATLQGSDNMVSFRTVRYDTNPLIVRGPGAGAEVTAGGVFSDLLRLAAYLGAPS</sequence>
<evidence type="ECO:0000256" key="3">
    <source>
        <dbReference type="ARBA" id="ARBA00004986"/>
    </source>
</evidence>
<dbReference type="PANTHER" id="PTHR43070">
    <property type="match status" value="1"/>
</dbReference>
<dbReference type="FunFam" id="3.40.50.720:FF:000083">
    <property type="entry name" value="Bifunctional aspartokinase/homoserine dehydrogenase"/>
    <property type="match status" value="1"/>
</dbReference>
<keyword evidence="17 26" id="KW-0560">Oxidoreductase</keyword>
<dbReference type="SUPFAM" id="SSF55347">
    <property type="entry name" value="Glyceraldehyde-3-phosphate dehydrogenase-like, C-terminal domain"/>
    <property type="match status" value="1"/>
</dbReference>
<comment type="catalytic activity">
    <reaction evidence="24">
        <text>L-aspartate + ATP = 4-phospho-L-aspartate + ADP</text>
        <dbReference type="Rhea" id="RHEA:23776"/>
        <dbReference type="ChEBI" id="CHEBI:29991"/>
        <dbReference type="ChEBI" id="CHEBI:30616"/>
        <dbReference type="ChEBI" id="CHEBI:57535"/>
        <dbReference type="ChEBI" id="CHEBI:456216"/>
        <dbReference type="EC" id="2.7.2.4"/>
    </reaction>
    <physiologicalReaction direction="left-to-right" evidence="24">
        <dbReference type="Rhea" id="RHEA:23777"/>
    </physiologicalReaction>
</comment>
<dbReference type="GO" id="GO:0009090">
    <property type="term" value="P:homoserine biosynthetic process"/>
    <property type="evidence" value="ECO:0007669"/>
    <property type="project" value="TreeGrafter"/>
</dbReference>
<comment type="catalytic activity">
    <reaction evidence="25">
        <text>L-homoserine + NADP(+) = L-aspartate 4-semialdehyde + NADPH + H(+)</text>
        <dbReference type="Rhea" id="RHEA:15761"/>
        <dbReference type="ChEBI" id="CHEBI:15378"/>
        <dbReference type="ChEBI" id="CHEBI:57476"/>
        <dbReference type="ChEBI" id="CHEBI:57783"/>
        <dbReference type="ChEBI" id="CHEBI:58349"/>
        <dbReference type="ChEBI" id="CHEBI:537519"/>
        <dbReference type="EC" id="1.1.1.3"/>
    </reaction>
    <physiologicalReaction direction="right-to-left" evidence="25">
        <dbReference type="Rhea" id="RHEA:15763"/>
    </physiologicalReaction>
</comment>
<dbReference type="GO" id="GO:0005524">
    <property type="term" value="F:ATP binding"/>
    <property type="evidence" value="ECO:0007669"/>
    <property type="project" value="UniProtKB-KW"/>
</dbReference>
<dbReference type="Pfam" id="PF03447">
    <property type="entry name" value="NAD_binding_3"/>
    <property type="match status" value="1"/>
</dbReference>
<dbReference type="GO" id="GO:0004412">
    <property type="term" value="F:homoserine dehydrogenase activity"/>
    <property type="evidence" value="ECO:0007669"/>
    <property type="project" value="UniProtKB-EC"/>
</dbReference>
<evidence type="ECO:0000256" key="2">
    <source>
        <dbReference type="ARBA" id="ARBA00004766"/>
    </source>
</evidence>
<dbReference type="NCBIfam" id="NF006959">
    <property type="entry name" value="PRK09436.1"/>
    <property type="match status" value="1"/>
</dbReference>
<evidence type="ECO:0000256" key="24">
    <source>
        <dbReference type="ARBA" id="ARBA00048561"/>
    </source>
</evidence>
<dbReference type="InterPro" id="IPR002912">
    <property type="entry name" value="ACT_dom"/>
</dbReference>
<dbReference type="PROSITE" id="PS01042">
    <property type="entry name" value="HOMOSER_DHGENASE"/>
    <property type="match status" value="1"/>
</dbReference>
<evidence type="ECO:0000256" key="5">
    <source>
        <dbReference type="ARBA" id="ARBA00005062"/>
    </source>
</evidence>
<dbReference type="Gene3D" id="3.30.360.10">
    <property type="entry name" value="Dihydrodipicolinate Reductase, domain 2"/>
    <property type="match status" value="1"/>
</dbReference>
<evidence type="ECO:0000256" key="20">
    <source>
        <dbReference type="ARBA" id="ARBA00023154"/>
    </source>
</evidence>
<keyword evidence="11 26" id="KW-0791">Threonine biosynthesis</keyword>
<dbReference type="PANTHER" id="PTHR43070:SF5">
    <property type="entry name" value="HOMOSERINE DEHYDROGENASE"/>
    <property type="match status" value="1"/>
</dbReference>
<evidence type="ECO:0000256" key="6">
    <source>
        <dbReference type="ARBA" id="ARBA00005139"/>
    </source>
</evidence>
<evidence type="ECO:0000256" key="17">
    <source>
        <dbReference type="ARBA" id="ARBA00023002"/>
    </source>
</evidence>
<evidence type="ECO:0000256" key="15">
    <source>
        <dbReference type="ARBA" id="ARBA00022840"/>
    </source>
</evidence>
<comment type="function">
    <text evidence="23">Bifunctional aspartate kinase and homoserine dehydrogenase that catalyzes the first and the third steps toward the synthesis of lysine, methionine and threonine from aspartate.</text>
</comment>
<evidence type="ECO:0000256" key="27">
    <source>
        <dbReference type="RuleBase" id="RU004171"/>
    </source>
</evidence>
<evidence type="ECO:0000259" key="28">
    <source>
        <dbReference type="PROSITE" id="PS51671"/>
    </source>
</evidence>
<comment type="pathway">
    <text evidence="3">Amino-acid biosynthesis; L-methionine biosynthesis via de novo pathway; L-homoserine from L-aspartate: step 1/3.</text>
</comment>
<dbReference type="SUPFAM" id="SSF51735">
    <property type="entry name" value="NAD(P)-binding Rossmann-fold domains"/>
    <property type="match status" value="1"/>
</dbReference>
<keyword evidence="9 26" id="KW-0028">Amino-acid biosynthesis</keyword>
<organism evidence="29">
    <name type="scientific">Prasinoderma singulare</name>
    <dbReference type="NCBI Taxonomy" id="676789"/>
    <lineage>
        <taxon>Eukaryota</taxon>
        <taxon>Viridiplantae</taxon>
        <taxon>Prasinodermophyta</taxon>
        <taxon>Prasinodermophyceae</taxon>
        <taxon>Prasinodermales</taxon>
        <taxon>Prasinodermaceae</taxon>
        <taxon>Prasinoderma</taxon>
    </lineage>
</organism>
<comment type="pathway">
    <text evidence="6">Amino-acid biosynthesis; L-threonine biosynthesis; L-threonine from L-aspartate: step 1/5.</text>
</comment>
<dbReference type="InterPro" id="IPR045865">
    <property type="entry name" value="ACT-like_dom_sf"/>
</dbReference>
<evidence type="ECO:0000256" key="12">
    <source>
        <dbReference type="ARBA" id="ARBA00022723"/>
    </source>
</evidence>
<comment type="pathway">
    <text evidence="4 26">Amino-acid biosynthesis; L-threonine biosynthesis; L-threonine from L-aspartate: step 3/5.</text>
</comment>
<comment type="cofactor">
    <cofactor evidence="1">
        <name>a metal cation</name>
        <dbReference type="ChEBI" id="CHEBI:25213"/>
    </cofactor>
</comment>
<comment type="similarity">
    <text evidence="7">In the C-terminal section; belongs to the homoserine dehydrogenase family.</text>
</comment>
<dbReference type="EC" id="1.1.1.3" evidence="26"/>
<dbReference type="UniPathway" id="UPA00051">
    <property type="reaction ID" value="UER00465"/>
</dbReference>
<dbReference type="GO" id="GO:0046872">
    <property type="term" value="F:metal ion binding"/>
    <property type="evidence" value="ECO:0007669"/>
    <property type="project" value="UniProtKB-KW"/>
</dbReference>
<accession>A0A7S3FBZ0</accession>
<evidence type="ECO:0000313" key="29">
    <source>
        <dbReference type="EMBL" id="CAE0137176.1"/>
    </source>
</evidence>
<dbReference type="CDD" id="cd04922">
    <property type="entry name" value="ACT_AKi-HSDH-ThrA_2"/>
    <property type="match status" value="1"/>
</dbReference>
<protein>
    <recommendedName>
        <fullName evidence="26">Homoserine dehydrogenase</fullName>
        <ecNumber evidence="26">1.1.1.3</ecNumber>
    </recommendedName>
</protein>
<comment type="pathway">
    <text evidence="2">Amino-acid biosynthesis; L-lysine biosynthesis via DAP pathway; (S)-tetrahydrodipicolinate from L-aspartate: step 1/4.</text>
</comment>
<keyword evidence="21 26" id="KW-0486">Methionine biosynthesis</keyword>
<evidence type="ECO:0000256" key="1">
    <source>
        <dbReference type="ARBA" id="ARBA00001920"/>
    </source>
</evidence>
<evidence type="ECO:0000256" key="18">
    <source>
        <dbReference type="ARBA" id="ARBA00023027"/>
    </source>
</evidence>
<dbReference type="CDD" id="cd04921">
    <property type="entry name" value="ACT_AKi-HSDH-ThrA-like_1"/>
    <property type="match status" value="1"/>
</dbReference>
<dbReference type="InterPro" id="IPR036291">
    <property type="entry name" value="NAD(P)-bd_dom_sf"/>
</dbReference>
<dbReference type="FunFam" id="3.30.360.10:FF:000006">
    <property type="entry name" value="Bifunctional aspartokinase/homoserine dehydrogenase"/>
    <property type="match status" value="1"/>
</dbReference>
<dbReference type="Gene3D" id="3.30.2130.10">
    <property type="entry name" value="VC0802-like"/>
    <property type="match status" value="1"/>
</dbReference>
<evidence type="ECO:0000256" key="13">
    <source>
        <dbReference type="ARBA" id="ARBA00022741"/>
    </source>
</evidence>
<comment type="similarity">
    <text evidence="27">Belongs to the homoserine dehydrogenase family.</text>
</comment>
<dbReference type="UniPathway" id="UPA00034">
    <property type="reaction ID" value="UER00015"/>
</dbReference>
<keyword evidence="19" id="KW-0915">Sodium</keyword>
<dbReference type="Pfam" id="PF22468">
    <property type="entry name" value="ACT_9"/>
    <property type="match status" value="2"/>
</dbReference>
<evidence type="ECO:0000256" key="4">
    <source>
        <dbReference type="ARBA" id="ARBA00005056"/>
    </source>
</evidence>
<dbReference type="UniPathway" id="UPA00050">
    <property type="reaction ID" value="UER00063"/>
</dbReference>
<dbReference type="PROSITE" id="PS51671">
    <property type="entry name" value="ACT"/>
    <property type="match status" value="2"/>
</dbReference>
<dbReference type="InterPro" id="IPR005106">
    <property type="entry name" value="Asp/hSer_DH_NAD-bd"/>
</dbReference>
<keyword evidence="22" id="KW-0511">Multifunctional enzyme</keyword>
<keyword evidence="10" id="KW-0808">Transferase</keyword>
<keyword evidence="15" id="KW-0067">ATP-binding</keyword>
<keyword evidence="16 26" id="KW-0521">NADP</keyword>
<evidence type="ECO:0000256" key="22">
    <source>
        <dbReference type="ARBA" id="ARBA00023268"/>
    </source>
</evidence>
<keyword evidence="18" id="KW-0520">NAD</keyword>
<dbReference type="SUPFAM" id="SSF55021">
    <property type="entry name" value="ACT-like"/>
    <property type="match status" value="2"/>
</dbReference>
<keyword evidence="12" id="KW-0479">Metal-binding</keyword>
<dbReference type="FunFam" id="3.30.2130.10:FF:000001">
    <property type="entry name" value="Bifunctional aspartokinase/homoserine dehydrogenase"/>
    <property type="match status" value="1"/>
</dbReference>
<dbReference type="Gene3D" id="3.40.1160.10">
    <property type="entry name" value="Acetylglutamate kinase-like"/>
    <property type="match status" value="1"/>
</dbReference>
<dbReference type="AlphaFoldDB" id="A0A7S3FBZ0"/>
<dbReference type="EMBL" id="HBHY01009742">
    <property type="protein sequence ID" value="CAE0137176.1"/>
    <property type="molecule type" value="Transcribed_RNA"/>
</dbReference>
<dbReference type="SUPFAM" id="SSF53633">
    <property type="entry name" value="Carbamate kinase-like"/>
    <property type="match status" value="1"/>
</dbReference>
<evidence type="ECO:0000256" key="19">
    <source>
        <dbReference type="ARBA" id="ARBA00023053"/>
    </source>
</evidence>
<reference evidence="29" key="1">
    <citation type="submission" date="2021-01" db="EMBL/GenBank/DDBJ databases">
        <authorList>
            <person name="Corre E."/>
            <person name="Pelletier E."/>
            <person name="Niang G."/>
            <person name="Scheremetjew M."/>
            <person name="Finn R."/>
            <person name="Kale V."/>
            <person name="Holt S."/>
            <person name="Cochrane G."/>
            <person name="Meng A."/>
            <person name="Brown T."/>
            <person name="Cohen L."/>
        </authorList>
    </citation>
    <scope>NUCLEOTIDE SEQUENCE</scope>
    <source>
        <strain evidence="29">RCC927</strain>
    </source>
</reference>
<proteinExistence type="inferred from homology"/>
<dbReference type="GO" id="GO:0009086">
    <property type="term" value="P:methionine biosynthetic process"/>
    <property type="evidence" value="ECO:0007669"/>
    <property type="project" value="UniProtKB-KW"/>
</dbReference>